<dbReference type="InterPro" id="IPR036291">
    <property type="entry name" value="NAD(P)-bd_dom_sf"/>
</dbReference>
<organism evidence="2 5">
    <name type="scientific">Streptomyces radicis</name>
    <dbReference type="NCBI Taxonomy" id="1750517"/>
    <lineage>
        <taxon>Bacteria</taxon>
        <taxon>Bacillati</taxon>
        <taxon>Actinomycetota</taxon>
        <taxon>Actinomycetes</taxon>
        <taxon>Kitasatosporales</taxon>
        <taxon>Streptomycetaceae</taxon>
        <taxon>Streptomyces</taxon>
    </lineage>
</organism>
<dbReference type="Gene3D" id="3.40.50.720">
    <property type="entry name" value="NAD(P)-binding Rossmann-like Domain"/>
    <property type="match status" value="1"/>
</dbReference>
<evidence type="ECO:0000256" key="1">
    <source>
        <dbReference type="ARBA" id="ARBA00023002"/>
    </source>
</evidence>
<sequence>MRQQNPVRQRAVVTGATSGIGEAIVRRLAEGGATVVMVGRSEERLDQARQRVHAAVPHADLTTERADLSLLSDVRALAKRLDEQEPPTIVISNAAVIAPVAEVTSEGLQRILVTNHLAPYLLLRSLVATVGERPARFVVVGASPSVLTRAPVDLDDLSCTTGRGLGPIPSFRPFVSYGRTKNMNAMFVYALAERLAGTRITVNGVHPGIIKGTRLGLDAQRGTLRLMTLAVRPFSGSLEAGADTPVWLATSPEVEDVSGRFFVKRAQVATAPHTTDPARLDRLWEESAHLTGLPTGL</sequence>
<dbReference type="AlphaFoldDB" id="A0A3A9VT39"/>
<accession>A0A3A9VT39</accession>
<dbReference type="EMBL" id="RBDX01000039">
    <property type="protein sequence ID" value="RKN04155.1"/>
    <property type="molecule type" value="Genomic_DNA"/>
</dbReference>
<dbReference type="GO" id="GO:0016491">
    <property type="term" value="F:oxidoreductase activity"/>
    <property type="evidence" value="ECO:0007669"/>
    <property type="project" value="UniProtKB-KW"/>
</dbReference>
<name>A0A3A9VT39_9ACTN</name>
<dbReference type="EMBL" id="RBDY01000038">
    <property type="protein sequence ID" value="RKN14516.1"/>
    <property type="molecule type" value="Genomic_DNA"/>
</dbReference>
<evidence type="ECO:0000313" key="4">
    <source>
        <dbReference type="Proteomes" id="UP000268652"/>
    </source>
</evidence>
<dbReference type="Proteomes" id="UP000268652">
    <property type="component" value="Unassembled WGS sequence"/>
</dbReference>
<dbReference type="Pfam" id="PF00106">
    <property type="entry name" value="adh_short"/>
    <property type="match status" value="1"/>
</dbReference>
<dbReference type="Proteomes" id="UP000275024">
    <property type="component" value="Unassembled WGS sequence"/>
</dbReference>
<keyword evidence="1" id="KW-0560">Oxidoreductase</keyword>
<proteinExistence type="predicted"/>
<dbReference type="PANTHER" id="PTHR43157">
    <property type="entry name" value="PHOSPHATIDYLINOSITOL-GLYCAN BIOSYNTHESIS CLASS F PROTEIN-RELATED"/>
    <property type="match status" value="1"/>
</dbReference>
<evidence type="ECO:0000313" key="3">
    <source>
        <dbReference type="EMBL" id="RKN14516.1"/>
    </source>
</evidence>
<dbReference type="OrthoDB" id="3237043at2"/>
<reference evidence="4 5" key="1">
    <citation type="submission" date="2018-09" db="EMBL/GenBank/DDBJ databases">
        <title>Streptomyces sp. nov. DS1-2, an endophytic actinomycete isolated from roots of Dendrobium scabrilingue.</title>
        <authorList>
            <person name="Kuncharoen N."/>
            <person name="Kudo T."/>
            <person name="Ohkuma M."/>
            <person name="Yuki M."/>
            <person name="Tanasupawat S."/>
        </authorList>
    </citation>
    <scope>NUCLEOTIDE SEQUENCE [LARGE SCALE GENOMIC DNA]</scope>
    <source>
        <strain evidence="2 5">AZ1-7</strain>
        <strain evidence="3 4">DS1-2</strain>
    </source>
</reference>
<evidence type="ECO:0000313" key="2">
    <source>
        <dbReference type="EMBL" id="RKN04155.1"/>
    </source>
</evidence>
<evidence type="ECO:0000313" key="5">
    <source>
        <dbReference type="Proteomes" id="UP000275024"/>
    </source>
</evidence>
<dbReference type="RefSeq" id="WP_120700239.1">
    <property type="nucleotide sequence ID" value="NZ_RBDX01000039.1"/>
</dbReference>
<dbReference type="InterPro" id="IPR002347">
    <property type="entry name" value="SDR_fam"/>
</dbReference>
<protein>
    <submittedName>
        <fullName evidence="2">SDR family NAD(P)-dependent oxidoreductase</fullName>
    </submittedName>
</protein>
<keyword evidence="4" id="KW-1185">Reference proteome</keyword>
<dbReference type="PANTHER" id="PTHR43157:SF31">
    <property type="entry name" value="PHOSPHATIDYLINOSITOL-GLYCAN BIOSYNTHESIS CLASS F PROTEIN"/>
    <property type="match status" value="1"/>
</dbReference>
<comment type="caution">
    <text evidence="2">The sequence shown here is derived from an EMBL/GenBank/DDBJ whole genome shotgun (WGS) entry which is preliminary data.</text>
</comment>
<gene>
    <name evidence="3" type="ORF">D7318_29165</name>
    <name evidence="2" type="ORF">D7319_29255</name>
</gene>
<dbReference type="SUPFAM" id="SSF51735">
    <property type="entry name" value="NAD(P)-binding Rossmann-fold domains"/>
    <property type="match status" value="1"/>
</dbReference>
<dbReference type="PRINTS" id="PR00081">
    <property type="entry name" value="GDHRDH"/>
</dbReference>